<feature type="chain" id="PRO_5007285544" evidence="4">
    <location>
        <begin position="22"/>
        <end position="162"/>
    </location>
</feature>
<dbReference type="InterPro" id="IPR002223">
    <property type="entry name" value="Kunitz_BPTI"/>
</dbReference>
<dbReference type="InterPro" id="IPR036880">
    <property type="entry name" value="Kunitz_BPTI_sf"/>
</dbReference>
<feature type="domain" description="BPTI/Kunitz inhibitor" evidence="5">
    <location>
        <begin position="97"/>
        <end position="150"/>
    </location>
</feature>
<reference evidence="6" key="1">
    <citation type="journal article" date="2016" name="Ticks Tick Borne Dis.">
        <title>De novo assembly and annotation of the salivary gland transcriptome of Rhipicephalus appendiculatus male and female ticks during blood feeding.</title>
        <authorList>
            <person name="de Castro M.H."/>
            <person name="de Klerk D."/>
            <person name="Pienaar R."/>
            <person name="Latif A.A."/>
            <person name="Rees D.J."/>
            <person name="Mans B.J."/>
        </authorList>
    </citation>
    <scope>NUCLEOTIDE SEQUENCE</scope>
    <source>
        <tissue evidence="6">Salivary glands</tissue>
    </source>
</reference>
<dbReference type="GO" id="GO:0004867">
    <property type="term" value="F:serine-type endopeptidase inhibitor activity"/>
    <property type="evidence" value="ECO:0007669"/>
    <property type="project" value="InterPro"/>
</dbReference>
<dbReference type="Pfam" id="PF00014">
    <property type="entry name" value="Kunitz_BPTI"/>
    <property type="match status" value="2"/>
</dbReference>
<dbReference type="PRINTS" id="PR00759">
    <property type="entry name" value="BASICPTASE"/>
</dbReference>
<dbReference type="SUPFAM" id="SSF57362">
    <property type="entry name" value="BPTI-like"/>
    <property type="match status" value="2"/>
</dbReference>
<feature type="signal peptide" evidence="4">
    <location>
        <begin position="1"/>
        <end position="21"/>
    </location>
</feature>
<keyword evidence="3" id="KW-0325">Glycoprotein</keyword>
<dbReference type="PANTHER" id="PTHR46676:SF1">
    <property type="entry name" value="PROTEIN AMBP"/>
    <property type="match status" value="1"/>
</dbReference>
<dbReference type="PANTHER" id="PTHR46676">
    <property type="entry name" value="PROTEIN AMBP"/>
    <property type="match status" value="1"/>
</dbReference>
<evidence type="ECO:0000256" key="3">
    <source>
        <dbReference type="ARBA" id="ARBA00023180"/>
    </source>
</evidence>
<sequence length="162" mass="19049">MLIKQFVAVLQLFCGLRCVSGDDLNMDWVIKKPAACYLKPEYGGCKGHFERYFYNHSNYRCRRFDYSGCGGNGNNFESKRECRYLCGAKYDPDRDSCLRPPSNIWCPVWPTYAEMWTFDNKTKKCVPFLYHQCALDRNVFPTCEECKKQCQRHMLALQQCPE</sequence>
<keyword evidence="4" id="KW-0732">Signal</keyword>
<dbReference type="EMBL" id="GEDV01007960">
    <property type="protein sequence ID" value="JAP80597.1"/>
    <property type="molecule type" value="Transcribed_RNA"/>
</dbReference>
<dbReference type="InterPro" id="IPR029856">
    <property type="entry name" value="AMBP"/>
</dbReference>
<name>A0A131YNR0_RHIAP</name>
<dbReference type="PROSITE" id="PS00280">
    <property type="entry name" value="BPTI_KUNITZ_1"/>
    <property type="match status" value="1"/>
</dbReference>
<organism evidence="6">
    <name type="scientific">Rhipicephalus appendiculatus</name>
    <name type="common">Brown ear tick</name>
    <dbReference type="NCBI Taxonomy" id="34631"/>
    <lineage>
        <taxon>Eukaryota</taxon>
        <taxon>Metazoa</taxon>
        <taxon>Ecdysozoa</taxon>
        <taxon>Arthropoda</taxon>
        <taxon>Chelicerata</taxon>
        <taxon>Arachnida</taxon>
        <taxon>Acari</taxon>
        <taxon>Parasitiformes</taxon>
        <taxon>Ixodida</taxon>
        <taxon>Ixodoidea</taxon>
        <taxon>Ixodidae</taxon>
        <taxon>Rhipicephalinae</taxon>
        <taxon>Rhipicephalus</taxon>
        <taxon>Rhipicephalus</taxon>
    </lineage>
</organism>
<dbReference type="AlphaFoldDB" id="A0A131YNR0"/>
<evidence type="ECO:0000256" key="2">
    <source>
        <dbReference type="ARBA" id="ARBA00022737"/>
    </source>
</evidence>
<dbReference type="PROSITE" id="PS50279">
    <property type="entry name" value="BPTI_KUNITZ_2"/>
    <property type="match status" value="2"/>
</dbReference>
<keyword evidence="1" id="KW-0646">Protease inhibitor</keyword>
<dbReference type="SMART" id="SM00131">
    <property type="entry name" value="KU"/>
    <property type="match status" value="2"/>
</dbReference>
<protein>
    <submittedName>
        <fullName evidence="6">Tissue factor pathway inhibitor</fullName>
    </submittedName>
</protein>
<proteinExistence type="predicted"/>
<feature type="domain" description="BPTI/Kunitz inhibitor" evidence="5">
    <location>
        <begin position="36"/>
        <end position="86"/>
    </location>
</feature>
<dbReference type="Gene3D" id="4.10.410.10">
    <property type="entry name" value="Pancreatic trypsin inhibitor Kunitz domain"/>
    <property type="match status" value="2"/>
</dbReference>
<dbReference type="InterPro" id="IPR020901">
    <property type="entry name" value="Prtase_inh_Kunz-CS"/>
</dbReference>
<evidence type="ECO:0000256" key="4">
    <source>
        <dbReference type="SAM" id="SignalP"/>
    </source>
</evidence>
<evidence type="ECO:0000259" key="5">
    <source>
        <dbReference type="PROSITE" id="PS50279"/>
    </source>
</evidence>
<evidence type="ECO:0000256" key="1">
    <source>
        <dbReference type="ARBA" id="ARBA00022690"/>
    </source>
</evidence>
<evidence type="ECO:0000313" key="6">
    <source>
        <dbReference type="EMBL" id="JAP80597.1"/>
    </source>
</evidence>
<dbReference type="CDD" id="cd00109">
    <property type="entry name" value="Kunitz-type"/>
    <property type="match status" value="1"/>
</dbReference>
<accession>A0A131YNR0</accession>
<keyword evidence="2" id="KW-0677">Repeat</keyword>